<evidence type="ECO:0000313" key="7">
    <source>
        <dbReference type="EMBL" id="AHL77681.1"/>
    </source>
</evidence>
<dbReference type="PANTHER" id="PTHR30349">
    <property type="entry name" value="PHAGE INTEGRASE-RELATED"/>
    <property type="match status" value="1"/>
</dbReference>
<dbReference type="InterPro" id="IPR044068">
    <property type="entry name" value="CB"/>
</dbReference>
<evidence type="ECO:0000256" key="4">
    <source>
        <dbReference type="ARBA" id="ARBA00023172"/>
    </source>
</evidence>
<reference evidence="8" key="1">
    <citation type="journal article" date="2014" name="Genome Announc.">
        <title>Complete Genome Sequence of the Highly Transformable Pseudomonas stutzeri Strain 28a24.</title>
        <authorList>
            <person name="Smith B.A."/>
            <person name="Dougherty K.M."/>
            <person name="Baltrus D.A."/>
        </authorList>
    </citation>
    <scope>NUCLEOTIDE SEQUENCE [LARGE SCALE GENOMIC DNA]</scope>
    <source>
        <strain evidence="8">28a24</strain>
    </source>
</reference>
<evidence type="ECO:0000256" key="5">
    <source>
        <dbReference type="PROSITE-ProRule" id="PRU01248"/>
    </source>
</evidence>
<organism evidence="7 8">
    <name type="scientific">Stutzerimonas stutzeri</name>
    <name type="common">Pseudomonas stutzeri</name>
    <dbReference type="NCBI Taxonomy" id="316"/>
    <lineage>
        <taxon>Bacteria</taxon>
        <taxon>Pseudomonadati</taxon>
        <taxon>Pseudomonadota</taxon>
        <taxon>Gammaproteobacteria</taxon>
        <taxon>Pseudomonadales</taxon>
        <taxon>Pseudomonadaceae</taxon>
        <taxon>Stutzerimonas</taxon>
    </lineage>
</organism>
<dbReference type="OrthoDB" id="9784724at2"/>
<reference evidence="7 8" key="2">
    <citation type="submission" date="2014-03" db="EMBL/GenBank/DDBJ databases">
        <authorList>
            <person name="Baltrus D."/>
            <person name="Dougherty K."/>
        </authorList>
    </citation>
    <scope>NUCLEOTIDE SEQUENCE</scope>
    <source>
        <strain evidence="7 8">28a24</strain>
    </source>
</reference>
<dbReference type="EMBL" id="CP007441">
    <property type="protein sequence ID" value="AHL77681.1"/>
    <property type="molecule type" value="Genomic_DNA"/>
</dbReference>
<dbReference type="GO" id="GO:0006310">
    <property type="term" value="P:DNA recombination"/>
    <property type="evidence" value="ECO:0007669"/>
    <property type="project" value="UniProtKB-KW"/>
</dbReference>
<dbReference type="Gene3D" id="1.10.150.130">
    <property type="match status" value="1"/>
</dbReference>
<dbReference type="PANTHER" id="PTHR30349:SF41">
    <property type="entry name" value="INTEGRASE_RECOMBINASE PROTEIN MJ0367-RELATED"/>
    <property type="match status" value="1"/>
</dbReference>
<keyword evidence="3 5" id="KW-0238">DNA-binding</keyword>
<feature type="domain" description="Core-binding (CB)" evidence="6">
    <location>
        <begin position="111"/>
        <end position="222"/>
    </location>
</feature>
<dbReference type="GO" id="GO:0015074">
    <property type="term" value="P:DNA integration"/>
    <property type="evidence" value="ECO:0007669"/>
    <property type="project" value="UniProtKB-KW"/>
</dbReference>
<dbReference type="GO" id="GO:0003677">
    <property type="term" value="F:DNA binding"/>
    <property type="evidence" value="ECO:0007669"/>
    <property type="project" value="UniProtKB-UniRule"/>
</dbReference>
<protein>
    <recommendedName>
        <fullName evidence="6">Core-binding (CB) domain-containing protein</fullName>
    </recommendedName>
</protein>
<evidence type="ECO:0000256" key="1">
    <source>
        <dbReference type="ARBA" id="ARBA00008857"/>
    </source>
</evidence>
<dbReference type="InterPro" id="IPR013762">
    <property type="entry name" value="Integrase-like_cat_sf"/>
</dbReference>
<dbReference type="PATRIC" id="fig|316.77.peg.3574"/>
<proteinExistence type="inferred from homology"/>
<dbReference type="CDD" id="cd01184">
    <property type="entry name" value="INT_C_like_1"/>
    <property type="match status" value="1"/>
</dbReference>
<evidence type="ECO:0000256" key="3">
    <source>
        <dbReference type="ARBA" id="ARBA00023125"/>
    </source>
</evidence>
<dbReference type="InterPro" id="IPR011010">
    <property type="entry name" value="DNA_brk_join_enz"/>
</dbReference>
<dbReference type="RefSeq" id="WP_025243070.1">
    <property type="nucleotide sequence ID" value="NZ_CP007441.1"/>
</dbReference>
<dbReference type="InterPro" id="IPR010998">
    <property type="entry name" value="Integrase_recombinase_N"/>
</dbReference>
<dbReference type="InterPro" id="IPR050090">
    <property type="entry name" value="Tyrosine_recombinase_XerCD"/>
</dbReference>
<sequence length="490" mass="54412">MALIAQPWRHPDSGVYYIRRFVPQALRPIIGRVEIRRSLGTTDFRQAKALFADAYAATERLINEARLHGGVSRQTLDALPGNAHGKAPSSAYALNSASKVAVPGQEPSSLPKLSQVLNRHIESMALISRPEHVRANHESQLRKVVDRFIELIGDLAINRITSSHIQTFAVELAMVPVIRGRKTKSACIAQLKMLAKPDTPTLSSTTVRLTVARLSSLMSFAVESGHISSNPVTASRVLRKLDAAKPKRHLDDDKGYKWEELVRLFSHSDFQSQRYATGRPGNAVFWLPLLAAYTGARREEIAQLYVSDVRQHESGQWFIRIIDDRPDKSVKTNSSRRDIPLHGDLLILGFLELVEGREPSSRVFAQLDKVSGRYSGIVAKHWSLLTQRLGIYRPGRHPLHAFRHSFKTLARAHGIPKEVSDWITGHASGSAGNGYGINPLMRMAEEMKKIPSIAEAANLINTQNNFIKLLKLTPQGGIDRATTALKAIKS</sequence>
<dbReference type="Proteomes" id="UP000019522">
    <property type="component" value="Chromosome"/>
</dbReference>
<keyword evidence="2" id="KW-0229">DNA integration</keyword>
<comment type="similarity">
    <text evidence="1">Belongs to the 'phage' integrase family.</text>
</comment>
<name>W8RZU8_STUST</name>
<dbReference type="PROSITE" id="PS51900">
    <property type="entry name" value="CB"/>
    <property type="match status" value="1"/>
</dbReference>
<dbReference type="AlphaFoldDB" id="W8RZU8"/>
<dbReference type="InterPro" id="IPR046668">
    <property type="entry name" value="DUF6538"/>
</dbReference>
<dbReference type="Gene3D" id="1.10.443.10">
    <property type="entry name" value="Intergrase catalytic core"/>
    <property type="match status" value="1"/>
</dbReference>
<evidence type="ECO:0000313" key="8">
    <source>
        <dbReference type="Proteomes" id="UP000019522"/>
    </source>
</evidence>
<accession>W8RZU8</accession>
<evidence type="ECO:0000259" key="6">
    <source>
        <dbReference type="PROSITE" id="PS51900"/>
    </source>
</evidence>
<keyword evidence="4" id="KW-0233">DNA recombination</keyword>
<dbReference type="SUPFAM" id="SSF56349">
    <property type="entry name" value="DNA breaking-rejoining enzymes"/>
    <property type="match status" value="1"/>
</dbReference>
<gene>
    <name evidence="7" type="ORF">CH92_17915</name>
</gene>
<dbReference type="Pfam" id="PF20172">
    <property type="entry name" value="DUF6538"/>
    <property type="match status" value="1"/>
</dbReference>
<evidence type="ECO:0000256" key="2">
    <source>
        <dbReference type="ARBA" id="ARBA00022908"/>
    </source>
</evidence>
<dbReference type="KEGG" id="pstt:CH92_17915"/>